<gene>
    <name evidence="4" type="ORF">L602_001900000890</name>
</gene>
<dbReference type="InterPro" id="IPR026956">
    <property type="entry name" value="D-ser_dehydrat-like_dom"/>
</dbReference>
<comment type="similarity">
    <text evidence="1">Belongs to the DSD1 family.</text>
</comment>
<proteinExistence type="inferred from homology"/>
<feature type="domain" description="D-serine dehydratase-like" evidence="3">
    <location>
        <begin position="310"/>
        <end position="410"/>
    </location>
</feature>
<dbReference type="Gene3D" id="3.20.20.10">
    <property type="entry name" value="Alanine racemase"/>
    <property type="match status" value="1"/>
</dbReference>
<evidence type="ECO:0000256" key="1">
    <source>
        <dbReference type="ARBA" id="ARBA00005323"/>
    </source>
</evidence>
<dbReference type="Gene3D" id="2.40.37.20">
    <property type="entry name" value="D-serine dehydratase-like domain"/>
    <property type="match status" value="1"/>
</dbReference>
<name>A0A562BPC2_9BURK</name>
<dbReference type="Pfam" id="PF14031">
    <property type="entry name" value="D-ser_dehydrat"/>
    <property type="match status" value="1"/>
</dbReference>
<keyword evidence="5" id="KW-1185">Reference proteome</keyword>
<protein>
    <submittedName>
        <fullName evidence="4">D-serine dehydratase</fullName>
    </submittedName>
</protein>
<dbReference type="PANTHER" id="PTHR28004:SF8">
    <property type="entry name" value="D-SERINE DEAMINASE"/>
    <property type="match status" value="1"/>
</dbReference>
<dbReference type="PANTHER" id="PTHR28004">
    <property type="entry name" value="ZGC:162816-RELATED"/>
    <property type="match status" value="1"/>
</dbReference>
<dbReference type="EMBL" id="VLJN01000011">
    <property type="protein sequence ID" value="TWG87086.1"/>
    <property type="molecule type" value="Genomic_DNA"/>
</dbReference>
<dbReference type="AlphaFoldDB" id="A0A562BPC2"/>
<dbReference type="InterPro" id="IPR029066">
    <property type="entry name" value="PLP-binding_barrel"/>
</dbReference>
<accession>A0A562BPC2</accession>
<comment type="caution">
    <text evidence="4">The sequence shown here is derived from an EMBL/GenBank/DDBJ whole genome shotgun (WGS) entry which is preliminary data.</text>
</comment>
<organism evidence="4 5">
    <name type="scientific">Cupriavidus gilardii J11</name>
    <dbReference type="NCBI Taxonomy" id="936133"/>
    <lineage>
        <taxon>Bacteria</taxon>
        <taxon>Pseudomonadati</taxon>
        <taxon>Pseudomonadota</taxon>
        <taxon>Betaproteobacteria</taxon>
        <taxon>Burkholderiales</taxon>
        <taxon>Burkholderiaceae</taxon>
        <taxon>Cupriavidus</taxon>
    </lineage>
</organism>
<dbReference type="InterPro" id="IPR042208">
    <property type="entry name" value="D-ser_dehydrat-like_sf"/>
</dbReference>
<dbReference type="InterPro" id="IPR051466">
    <property type="entry name" value="D-amino_acid_metab_enzyme"/>
</dbReference>
<evidence type="ECO:0000259" key="3">
    <source>
        <dbReference type="SMART" id="SM01119"/>
    </source>
</evidence>
<dbReference type="SUPFAM" id="SSF51419">
    <property type="entry name" value="PLP-binding barrel"/>
    <property type="match status" value="1"/>
</dbReference>
<evidence type="ECO:0000313" key="4">
    <source>
        <dbReference type="EMBL" id="TWG87086.1"/>
    </source>
</evidence>
<dbReference type="InterPro" id="IPR001608">
    <property type="entry name" value="Ala_racemase_N"/>
</dbReference>
<dbReference type="Pfam" id="PF01168">
    <property type="entry name" value="Ala_racemase_N"/>
    <property type="match status" value="1"/>
</dbReference>
<dbReference type="Proteomes" id="UP000318141">
    <property type="component" value="Unassembled WGS sequence"/>
</dbReference>
<evidence type="ECO:0000256" key="2">
    <source>
        <dbReference type="ARBA" id="ARBA00023239"/>
    </source>
</evidence>
<dbReference type="SMART" id="SM01119">
    <property type="entry name" value="D-ser_dehydrat"/>
    <property type="match status" value="1"/>
</dbReference>
<dbReference type="CDD" id="cd06818">
    <property type="entry name" value="PLPDE_III_cryptic_DSD"/>
    <property type="match status" value="1"/>
</dbReference>
<keyword evidence="2" id="KW-0456">Lyase</keyword>
<evidence type="ECO:0000313" key="5">
    <source>
        <dbReference type="Proteomes" id="UP000318141"/>
    </source>
</evidence>
<reference evidence="4 5" key="1">
    <citation type="submission" date="2019-07" db="EMBL/GenBank/DDBJ databases">
        <title>Genome sequencing of lignin-degrading bacterial isolates.</title>
        <authorList>
            <person name="Gladden J."/>
        </authorList>
    </citation>
    <scope>NUCLEOTIDE SEQUENCE [LARGE SCALE GENOMIC DNA]</scope>
    <source>
        <strain evidence="4 5">J11</strain>
    </source>
</reference>
<sequence length="423" mass="46482">MIDPLNKALGRMDGPLPPERAPEVGWRLLDEELSLPAAVLYEPCLAHNLEWMRRFMDEYGVKLAPHGKTTMAPKLFRRQLDAGAWGITLATAQQTAAACAHGVRRVLMANQLVGRRNMEIVADLLRDPGFDFFCLVDSADLADQLGAFFRARGQRLHVLLELGVAGGRTGVRDDAQREAVLAALARWPDTLVLAGVEVYEGVLQQEDDIRRFLRHAVAVTRELAAQGRFGRQPALLSGAGSAWYDVVAEEFAQVAREGADGAQGARVPIEVVLRPGCYLTHDVGIYRAAQQRILASNPVAQSMREGLLPALQLWAYVQSIPEPDRAIIGMGKRDAAFDAGLPLPAQWVRPGSGTLPRATPSHWEVTGMMDQHAYLRIAPGDGLRVGDMVAFDISHPCLTFDKWRHIPVLDAGLRVIDIVQTFF</sequence>
<dbReference type="GO" id="GO:0016829">
    <property type="term" value="F:lyase activity"/>
    <property type="evidence" value="ECO:0007669"/>
    <property type="project" value="UniProtKB-KW"/>
</dbReference>